<dbReference type="Pfam" id="PF04199">
    <property type="entry name" value="Cyclase"/>
    <property type="match status" value="1"/>
</dbReference>
<dbReference type="InterPro" id="IPR037175">
    <property type="entry name" value="KFase_sf"/>
</dbReference>
<keyword evidence="3" id="KW-1185">Reference proteome</keyword>
<dbReference type="SUPFAM" id="SSF102198">
    <property type="entry name" value="Putative cyclase"/>
    <property type="match status" value="1"/>
</dbReference>
<sequence>MKLDTLRLPSWEDIPEVPGMPHGCIWGMFDQGGQRDQLGTLNLLTPMTVMKAKEEIQTGESVCLNWGFEHPQTPGVNRKKFSHSIISLRHLGYVAYDDEVSINTQSGSQWDGFRHWGHQATGLHYNDLPHDDITDLKCKDNSIHYWSERGGIVGRGVLIDYHSWAVANNVEHPAIRRTPLTVADIERVAQHQGVQFRQGDILIIRTGWTEWYNNSTGEEQAAGTQGNEHIGLDSTEETVKSLWSRHFAAVASDTLAFEAWPTQPPYSETLC</sequence>
<dbReference type="InterPro" id="IPR007325">
    <property type="entry name" value="KFase/CYL"/>
</dbReference>
<evidence type="ECO:0000313" key="3">
    <source>
        <dbReference type="Proteomes" id="UP000053328"/>
    </source>
</evidence>
<comment type="similarity">
    <text evidence="1">Belongs to the Cyclase 1 superfamily.</text>
</comment>
<dbReference type="HOGENOM" id="CLU_030671_1_0_1"/>
<dbReference type="PANTHER" id="PTHR34861">
    <property type="match status" value="1"/>
</dbReference>
<dbReference type="Gene3D" id="3.50.30.50">
    <property type="entry name" value="Putative cyclase"/>
    <property type="match status" value="1"/>
</dbReference>
<evidence type="ECO:0008006" key="4">
    <source>
        <dbReference type="Google" id="ProtNLM"/>
    </source>
</evidence>
<protein>
    <recommendedName>
        <fullName evidence="4">Cyclase</fullName>
    </recommendedName>
</protein>
<dbReference type="OrthoDB" id="5396at2759"/>
<proteinExistence type="inferred from homology"/>
<dbReference type="EMBL" id="KN847497">
    <property type="protein sequence ID" value="KIW13346.1"/>
    <property type="molecule type" value="Genomic_DNA"/>
</dbReference>
<dbReference type="GO" id="GO:0004061">
    <property type="term" value="F:arylformamidase activity"/>
    <property type="evidence" value="ECO:0007669"/>
    <property type="project" value="InterPro"/>
</dbReference>
<name>A0A0D1YE29_9EURO</name>
<dbReference type="GeneID" id="27335617"/>
<reference evidence="2 3" key="1">
    <citation type="submission" date="2015-01" db="EMBL/GenBank/DDBJ databases">
        <title>The Genome Sequence of Exophiala spinifera CBS89968.</title>
        <authorList>
            <consortium name="The Broad Institute Genomics Platform"/>
            <person name="Cuomo C."/>
            <person name="de Hoog S."/>
            <person name="Gorbushina A."/>
            <person name="Stielow B."/>
            <person name="Teixiera M."/>
            <person name="Abouelleil A."/>
            <person name="Chapman S.B."/>
            <person name="Priest M."/>
            <person name="Young S.K."/>
            <person name="Wortman J."/>
            <person name="Nusbaum C."/>
            <person name="Birren B."/>
        </authorList>
    </citation>
    <scope>NUCLEOTIDE SEQUENCE [LARGE SCALE GENOMIC DNA]</scope>
    <source>
        <strain evidence="2 3">CBS 89968</strain>
    </source>
</reference>
<dbReference type="AlphaFoldDB" id="A0A0D1YE29"/>
<dbReference type="Proteomes" id="UP000053328">
    <property type="component" value="Unassembled WGS sequence"/>
</dbReference>
<organism evidence="2 3">
    <name type="scientific">Exophiala spinifera</name>
    <dbReference type="NCBI Taxonomy" id="91928"/>
    <lineage>
        <taxon>Eukaryota</taxon>
        <taxon>Fungi</taxon>
        <taxon>Dikarya</taxon>
        <taxon>Ascomycota</taxon>
        <taxon>Pezizomycotina</taxon>
        <taxon>Eurotiomycetes</taxon>
        <taxon>Chaetothyriomycetidae</taxon>
        <taxon>Chaetothyriales</taxon>
        <taxon>Herpotrichiellaceae</taxon>
        <taxon>Exophiala</taxon>
    </lineage>
</organism>
<evidence type="ECO:0000256" key="1">
    <source>
        <dbReference type="ARBA" id="ARBA00007865"/>
    </source>
</evidence>
<evidence type="ECO:0000313" key="2">
    <source>
        <dbReference type="EMBL" id="KIW13346.1"/>
    </source>
</evidence>
<gene>
    <name evidence="2" type="ORF">PV08_08534</name>
</gene>
<dbReference type="VEuPathDB" id="FungiDB:PV08_08534"/>
<dbReference type="GO" id="GO:0019441">
    <property type="term" value="P:L-tryptophan catabolic process to kynurenine"/>
    <property type="evidence" value="ECO:0007669"/>
    <property type="project" value="InterPro"/>
</dbReference>
<dbReference type="RefSeq" id="XP_016233562.1">
    <property type="nucleotide sequence ID" value="XM_016382859.1"/>
</dbReference>
<accession>A0A0D1YE29</accession>
<dbReference type="PANTHER" id="PTHR34861:SF10">
    <property type="entry name" value="CYCLASE"/>
    <property type="match status" value="1"/>
</dbReference>